<keyword evidence="1" id="KW-0378">Hydrolase</keyword>
<protein>
    <recommendedName>
        <fullName evidence="5">Phosphoesterase</fullName>
    </recommendedName>
</protein>
<dbReference type="PANTHER" id="PTHR31956:SF1">
    <property type="entry name" value="NON-SPECIFIC PHOSPHOLIPASE C1"/>
    <property type="match status" value="1"/>
</dbReference>
<comment type="caution">
    <text evidence="3">The sequence shown here is derived from an EMBL/GenBank/DDBJ whole genome shotgun (WGS) entry which is preliminary data.</text>
</comment>
<dbReference type="AlphaFoldDB" id="A0AAD5UBV6"/>
<feature type="non-terminal residue" evidence="3">
    <location>
        <position position="298"/>
    </location>
</feature>
<dbReference type="Gene3D" id="3.40.720.10">
    <property type="entry name" value="Alkaline Phosphatase, subunit A"/>
    <property type="match status" value="1"/>
</dbReference>
<evidence type="ECO:0000313" key="4">
    <source>
        <dbReference type="Proteomes" id="UP001210925"/>
    </source>
</evidence>
<feature type="chain" id="PRO_5042063627" description="Phosphoesterase" evidence="2">
    <location>
        <begin position="17"/>
        <end position="298"/>
    </location>
</feature>
<dbReference type="InterPro" id="IPR007312">
    <property type="entry name" value="Phosphoesterase"/>
</dbReference>
<dbReference type="GO" id="GO:0009395">
    <property type="term" value="P:phospholipid catabolic process"/>
    <property type="evidence" value="ECO:0007669"/>
    <property type="project" value="TreeGrafter"/>
</dbReference>
<name>A0AAD5UBV6_9FUNG</name>
<evidence type="ECO:0008006" key="5">
    <source>
        <dbReference type="Google" id="ProtNLM"/>
    </source>
</evidence>
<reference evidence="3" key="1">
    <citation type="submission" date="2020-05" db="EMBL/GenBank/DDBJ databases">
        <title>Phylogenomic resolution of chytrid fungi.</title>
        <authorList>
            <person name="Stajich J.E."/>
            <person name="Amses K."/>
            <person name="Simmons R."/>
            <person name="Seto K."/>
            <person name="Myers J."/>
            <person name="Bonds A."/>
            <person name="Quandt C.A."/>
            <person name="Barry K."/>
            <person name="Liu P."/>
            <person name="Grigoriev I."/>
            <person name="Longcore J.E."/>
            <person name="James T.Y."/>
        </authorList>
    </citation>
    <scope>NUCLEOTIDE SEQUENCE</scope>
    <source>
        <strain evidence="3">PLAUS21</strain>
    </source>
</reference>
<evidence type="ECO:0000256" key="2">
    <source>
        <dbReference type="SAM" id="SignalP"/>
    </source>
</evidence>
<proteinExistence type="predicted"/>
<evidence type="ECO:0000313" key="3">
    <source>
        <dbReference type="EMBL" id="KAJ3249767.1"/>
    </source>
</evidence>
<dbReference type="EMBL" id="JADGKB010000365">
    <property type="protein sequence ID" value="KAJ3249767.1"/>
    <property type="molecule type" value="Genomic_DNA"/>
</dbReference>
<dbReference type="Pfam" id="PF04185">
    <property type="entry name" value="Phosphoesterase"/>
    <property type="match status" value="1"/>
</dbReference>
<dbReference type="Proteomes" id="UP001210925">
    <property type="component" value="Unassembled WGS sequence"/>
</dbReference>
<feature type="signal peptide" evidence="2">
    <location>
        <begin position="1"/>
        <end position="16"/>
    </location>
</feature>
<keyword evidence="4" id="KW-1185">Reference proteome</keyword>
<dbReference type="SUPFAM" id="SSF53649">
    <property type="entry name" value="Alkaline phosphatase-like"/>
    <property type="match status" value="1"/>
</dbReference>
<dbReference type="InterPro" id="IPR017850">
    <property type="entry name" value="Alkaline_phosphatase_core_sf"/>
</dbReference>
<gene>
    <name evidence="3" type="ORF">HK103_004430</name>
</gene>
<organism evidence="3 4">
    <name type="scientific">Boothiomyces macroporosus</name>
    <dbReference type="NCBI Taxonomy" id="261099"/>
    <lineage>
        <taxon>Eukaryota</taxon>
        <taxon>Fungi</taxon>
        <taxon>Fungi incertae sedis</taxon>
        <taxon>Chytridiomycota</taxon>
        <taxon>Chytridiomycota incertae sedis</taxon>
        <taxon>Chytridiomycetes</taxon>
        <taxon>Rhizophydiales</taxon>
        <taxon>Terramycetaceae</taxon>
        <taxon>Boothiomyces</taxon>
    </lineage>
</organism>
<dbReference type="PANTHER" id="PTHR31956">
    <property type="entry name" value="NON-SPECIFIC PHOSPHOLIPASE C4-RELATED"/>
    <property type="match status" value="1"/>
</dbReference>
<keyword evidence="2" id="KW-0732">Signal</keyword>
<sequence>MFTLLLSAAAAQSSLSSKIKNVVVLVQENRSFDSIAGGFTYEPTIDGLVGKKFCNPANVTDPNSDIVCADAIVDANDIVKDDPNHSISGTSFGIYSQFAPDESAIKSGSLKANMNGFVNEQENWYKFRNDDARASAILNYYHPTQVPFMEQLGKDYVLFDQWFCSVPGPTNPNRAYITSGTSQGNGNNNFFNLTFGGMTQRSIFQQLSENNITWINYANTTTKLDQPFYPRGTPNNALQGFNPDSLFYDWTWKSGAVNTNVKTLDKFFADAKNGNLPQFSYINPECCTYDSMHPPSPI</sequence>
<dbReference type="GO" id="GO:0042578">
    <property type="term" value="F:phosphoric ester hydrolase activity"/>
    <property type="evidence" value="ECO:0007669"/>
    <property type="project" value="UniProtKB-ARBA"/>
</dbReference>
<accession>A0AAD5UBV6</accession>
<evidence type="ECO:0000256" key="1">
    <source>
        <dbReference type="ARBA" id="ARBA00022801"/>
    </source>
</evidence>